<reference evidence="2" key="1">
    <citation type="submission" date="2022-03" db="EMBL/GenBank/DDBJ databases">
        <authorList>
            <person name="Tunstrom K."/>
        </authorList>
    </citation>
    <scope>NUCLEOTIDE SEQUENCE</scope>
</reference>
<dbReference type="AlphaFoldDB" id="A0AAU9TNB0"/>
<dbReference type="Proteomes" id="UP001153954">
    <property type="component" value="Unassembled WGS sequence"/>
</dbReference>
<dbReference type="EMBL" id="CAKOGL010000007">
    <property type="protein sequence ID" value="CAH2088651.1"/>
    <property type="molecule type" value="Genomic_DNA"/>
</dbReference>
<evidence type="ECO:0000313" key="3">
    <source>
        <dbReference type="Proteomes" id="UP001153954"/>
    </source>
</evidence>
<dbReference type="InterPro" id="IPR036691">
    <property type="entry name" value="Endo/exonu/phosph_ase_sf"/>
</dbReference>
<protein>
    <submittedName>
        <fullName evidence="2">Uncharacterized protein</fullName>
    </submittedName>
</protein>
<dbReference type="Gene3D" id="3.60.10.10">
    <property type="entry name" value="Endonuclease/exonuclease/phosphatase"/>
    <property type="match status" value="1"/>
</dbReference>
<accession>A0AAU9TNB0</accession>
<evidence type="ECO:0000313" key="2">
    <source>
        <dbReference type="EMBL" id="CAH2088651.1"/>
    </source>
</evidence>
<gene>
    <name evidence="2" type="ORF">EEDITHA_LOCUS4793</name>
</gene>
<organism evidence="2 3">
    <name type="scientific">Euphydryas editha</name>
    <name type="common">Edith's checkerspot</name>
    <dbReference type="NCBI Taxonomy" id="104508"/>
    <lineage>
        <taxon>Eukaryota</taxon>
        <taxon>Metazoa</taxon>
        <taxon>Ecdysozoa</taxon>
        <taxon>Arthropoda</taxon>
        <taxon>Hexapoda</taxon>
        <taxon>Insecta</taxon>
        <taxon>Pterygota</taxon>
        <taxon>Neoptera</taxon>
        <taxon>Endopterygota</taxon>
        <taxon>Lepidoptera</taxon>
        <taxon>Glossata</taxon>
        <taxon>Ditrysia</taxon>
        <taxon>Papilionoidea</taxon>
        <taxon>Nymphalidae</taxon>
        <taxon>Nymphalinae</taxon>
        <taxon>Euphydryas</taxon>
    </lineage>
</organism>
<sequence>MNAKVGRREVKGTVGKHGLGERNDRGDRLVQFCQDQDLVIMNTYFQLPPRRLYTWTSPRHRPDQIIRNQINYIMINSNSFSNGVPVSTCHNVSELEEIEKILLLSSTVKSSVVTI</sequence>
<keyword evidence="3" id="KW-1185">Reference proteome</keyword>
<feature type="compositionally biased region" description="Basic and acidic residues" evidence="1">
    <location>
        <begin position="1"/>
        <end position="11"/>
    </location>
</feature>
<feature type="region of interest" description="Disordered" evidence="1">
    <location>
        <begin position="1"/>
        <end position="22"/>
    </location>
</feature>
<comment type="caution">
    <text evidence="2">The sequence shown here is derived from an EMBL/GenBank/DDBJ whole genome shotgun (WGS) entry which is preliminary data.</text>
</comment>
<name>A0AAU9TNB0_EUPED</name>
<proteinExistence type="predicted"/>
<evidence type="ECO:0000256" key="1">
    <source>
        <dbReference type="SAM" id="MobiDB-lite"/>
    </source>
</evidence>